<feature type="region of interest" description="Disordered" evidence="1">
    <location>
        <begin position="55"/>
        <end position="74"/>
    </location>
</feature>
<evidence type="ECO:0000256" key="1">
    <source>
        <dbReference type="SAM" id="MobiDB-lite"/>
    </source>
</evidence>
<keyword evidence="4" id="KW-1185">Reference proteome</keyword>
<evidence type="ECO:0008006" key="5">
    <source>
        <dbReference type="Google" id="ProtNLM"/>
    </source>
</evidence>
<evidence type="ECO:0000313" key="3">
    <source>
        <dbReference type="EMBL" id="EPQ16167.1"/>
    </source>
</evidence>
<feature type="signal peptide" evidence="2">
    <location>
        <begin position="1"/>
        <end position="26"/>
    </location>
</feature>
<protein>
    <recommendedName>
        <fullName evidence="5">Secreted protein</fullName>
    </recommendedName>
</protein>
<evidence type="ECO:0000256" key="2">
    <source>
        <dbReference type="SAM" id="SignalP"/>
    </source>
</evidence>
<feature type="chain" id="PRO_5004555836" description="Secreted protein" evidence="2">
    <location>
        <begin position="27"/>
        <end position="74"/>
    </location>
</feature>
<dbReference type="Proteomes" id="UP000052978">
    <property type="component" value="Unassembled WGS sequence"/>
</dbReference>
<dbReference type="EMBL" id="KE164215">
    <property type="protein sequence ID" value="EPQ16167.1"/>
    <property type="molecule type" value="Genomic_DNA"/>
</dbReference>
<sequence length="74" mass="7853">MGSTFPVGSNWLFFVLASTLPDSTFTLGPETTDDKGTQRAALALALLLEAVEGHPERMKHVKRQSPSPLSGAGL</sequence>
<reference evidence="3 4" key="1">
    <citation type="journal article" date="2013" name="Nat. Commun.">
        <title>Genome analysis reveals insights into physiology and longevity of the Brandt's bat Myotis brandtii.</title>
        <authorList>
            <person name="Seim I."/>
            <person name="Fang X."/>
            <person name="Xiong Z."/>
            <person name="Lobanov A.V."/>
            <person name="Huang Z."/>
            <person name="Ma S."/>
            <person name="Feng Y."/>
            <person name="Turanov A.A."/>
            <person name="Zhu Y."/>
            <person name="Lenz T.L."/>
            <person name="Gerashchenko M.V."/>
            <person name="Fan D."/>
            <person name="Hee Yim S."/>
            <person name="Yao X."/>
            <person name="Jordan D."/>
            <person name="Xiong Y."/>
            <person name="Ma Y."/>
            <person name="Lyapunov A.N."/>
            <person name="Chen G."/>
            <person name="Kulakova O.I."/>
            <person name="Sun Y."/>
            <person name="Lee S.G."/>
            <person name="Bronson R.T."/>
            <person name="Moskalev A.A."/>
            <person name="Sunyaev S.R."/>
            <person name="Zhang G."/>
            <person name="Krogh A."/>
            <person name="Wang J."/>
            <person name="Gladyshev V.N."/>
        </authorList>
    </citation>
    <scope>NUCLEOTIDE SEQUENCE [LARGE SCALE GENOMIC DNA]</scope>
</reference>
<accession>S7Q5R8</accession>
<gene>
    <name evidence="3" type="ORF">D623_10023763</name>
</gene>
<dbReference type="AlphaFoldDB" id="S7Q5R8"/>
<keyword evidence="2" id="KW-0732">Signal</keyword>
<proteinExistence type="predicted"/>
<organism evidence="3 4">
    <name type="scientific">Myotis brandtii</name>
    <name type="common">Brandt's bat</name>
    <dbReference type="NCBI Taxonomy" id="109478"/>
    <lineage>
        <taxon>Eukaryota</taxon>
        <taxon>Metazoa</taxon>
        <taxon>Chordata</taxon>
        <taxon>Craniata</taxon>
        <taxon>Vertebrata</taxon>
        <taxon>Euteleostomi</taxon>
        <taxon>Mammalia</taxon>
        <taxon>Eutheria</taxon>
        <taxon>Laurasiatheria</taxon>
        <taxon>Chiroptera</taxon>
        <taxon>Yangochiroptera</taxon>
        <taxon>Vespertilionidae</taxon>
        <taxon>Myotis</taxon>
    </lineage>
</organism>
<evidence type="ECO:0000313" key="4">
    <source>
        <dbReference type="Proteomes" id="UP000052978"/>
    </source>
</evidence>
<name>S7Q5R8_MYOBR</name>